<organism evidence="2 3">
    <name type="scientific">Clostridium aestuarii</name>
    <dbReference type="NCBI Taxonomy" id="338193"/>
    <lineage>
        <taxon>Bacteria</taxon>
        <taxon>Bacillati</taxon>
        <taxon>Bacillota</taxon>
        <taxon>Clostridia</taxon>
        <taxon>Eubacteriales</taxon>
        <taxon>Clostridiaceae</taxon>
        <taxon>Clostridium</taxon>
    </lineage>
</organism>
<dbReference type="EMBL" id="JAPQER010000001">
    <property type="protein sequence ID" value="MCY6483217.1"/>
    <property type="molecule type" value="Genomic_DNA"/>
</dbReference>
<dbReference type="Gene3D" id="3.50.50.60">
    <property type="entry name" value="FAD/NAD(P)-binding domain"/>
    <property type="match status" value="1"/>
</dbReference>
<dbReference type="RefSeq" id="WP_268039474.1">
    <property type="nucleotide sequence ID" value="NZ_JAPQER010000001.1"/>
</dbReference>
<dbReference type="InterPro" id="IPR036188">
    <property type="entry name" value="FAD/NAD-bd_sf"/>
</dbReference>
<evidence type="ECO:0000313" key="2">
    <source>
        <dbReference type="EMBL" id="MCY6483217.1"/>
    </source>
</evidence>
<dbReference type="InterPro" id="IPR006076">
    <property type="entry name" value="FAD-dep_OxRdtase"/>
</dbReference>
<accession>A0ABT4CXX6</accession>
<dbReference type="Pfam" id="PF01266">
    <property type="entry name" value="DAO"/>
    <property type="match status" value="1"/>
</dbReference>
<evidence type="ECO:0000259" key="1">
    <source>
        <dbReference type="Pfam" id="PF01266"/>
    </source>
</evidence>
<reference evidence="2" key="1">
    <citation type="submission" date="2022-12" db="EMBL/GenBank/DDBJ databases">
        <authorList>
            <person name="Wang J."/>
        </authorList>
    </citation>
    <scope>NUCLEOTIDE SEQUENCE</scope>
    <source>
        <strain evidence="2">HY-45-18</strain>
    </source>
</reference>
<name>A0ABT4CXX6_9CLOT</name>
<dbReference type="SUPFAM" id="SSF51905">
    <property type="entry name" value="FAD/NAD(P)-binding domain"/>
    <property type="match status" value="1"/>
</dbReference>
<sequence>MILSSTNTYWNSINKAYKLYPTLNSNQKCDVIVIGGGITGCLITYYLSQYNLNTILIEKNLIAHGNTAADSSILKYDMELQKLINYIGKKKAVRIYKLCQKSIDDIENILYNIKKVCDFEKKNCIYLSNHPEKDDFIEKEFKLRKELGFDVQFMNKNQMESYFPFCCYSGILSNNYGIIDPFKFCHALLKSSTKKGVKIYENTTAISYDYSSNIMRVNTDKGHHIHCKKIVFADSFLCYNLINESNLIKLKNTYSIITNPISSTESWYKKCIILESDYPHMHITSTKDNRILASGFDDDFNSNNSSIDNLGKKAASIKKVLENMYPHINNIKIDYLGNRIFTQTEDNIPIIGEHPKFPNCYFNLGFDKNSTIYSVISGQIIKDLILYNNNPDAEIFSFNR</sequence>
<comment type="caution">
    <text evidence="2">The sequence shown here is derived from an EMBL/GenBank/DDBJ whole genome shotgun (WGS) entry which is preliminary data.</text>
</comment>
<proteinExistence type="predicted"/>
<feature type="domain" description="FAD dependent oxidoreductase" evidence="1">
    <location>
        <begin position="30"/>
        <end position="384"/>
    </location>
</feature>
<dbReference type="PANTHER" id="PTHR13847:SF201">
    <property type="entry name" value="PUTATIBE OXIDOREDUCTASE"/>
    <property type="match status" value="1"/>
</dbReference>
<evidence type="ECO:0000313" key="3">
    <source>
        <dbReference type="Proteomes" id="UP001078443"/>
    </source>
</evidence>
<protein>
    <submittedName>
        <fullName evidence="2">FAD-dependent oxidoreductase</fullName>
    </submittedName>
</protein>
<dbReference type="Gene3D" id="3.30.9.10">
    <property type="entry name" value="D-Amino Acid Oxidase, subunit A, domain 2"/>
    <property type="match status" value="1"/>
</dbReference>
<dbReference type="Proteomes" id="UP001078443">
    <property type="component" value="Unassembled WGS sequence"/>
</dbReference>
<keyword evidence="3" id="KW-1185">Reference proteome</keyword>
<dbReference type="PANTHER" id="PTHR13847">
    <property type="entry name" value="SARCOSINE DEHYDROGENASE-RELATED"/>
    <property type="match status" value="1"/>
</dbReference>
<gene>
    <name evidence="2" type="ORF">OW763_02460</name>
</gene>